<keyword evidence="3" id="KW-1185">Reference proteome</keyword>
<gene>
    <name evidence="2" type="ORF">RchiOBHm_Chr5g0049091</name>
</gene>
<feature type="region of interest" description="Disordered" evidence="1">
    <location>
        <begin position="1"/>
        <end position="152"/>
    </location>
</feature>
<organism evidence="2 3">
    <name type="scientific">Rosa chinensis</name>
    <name type="common">China rose</name>
    <dbReference type="NCBI Taxonomy" id="74649"/>
    <lineage>
        <taxon>Eukaryota</taxon>
        <taxon>Viridiplantae</taxon>
        <taxon>Streptophyta</taxon>
        <taxon>Embryophyta</taxon>
        <taxon>Tracheophyta</taxon>
        <taxon>Spermatophyta</taxon>
        <taxon>Magnoliopsida</taxon>
        <taxon>eudicotyledons</taxon>
        <taxon>Gunneridae</taxon>
        <taxon>Pentapetalae</taxon>
        <taxon>rosids</taxon>
        <taxon>fabids</taxon>
        <taxon>Rosales</taxon>
        <taxon>Rosaceae</taxon>
        <taxon>Rosoideae</taxon>
        <taxon>Rosoideae incertae sedis</taxon>
        <taxon>Rosa</taxon>
    </lineage>
</organism>
<dbReference type="STRING" id="74649.A0A2P6QET6"/>
<proteinExistence type="predicted"/>
<feature type="compositionally biased region" description="Polar residues" evidence="1">
    <location>
        <begin position="107"/>
        <end position="118"/>
    </location>
</feature>
<reference evidence="2 3" key="1">
    <citation type="journal article" date="2018" name="Nat. Genet.">
        <title>The Rosa genome provides new insights in the design of modern roses.</title>
        <authorList>
            <person name="Bendahmane M."/>
        </authorList>
    </citation>
    <scope>NUCLEOTIDE SEQUENCE [LARGE SCALE GENOMIC DNA]</scope>
    <source>
        <strain evidence="3">cv. Old Blush</strain>
    </source>
</reference>
<dbReference type="EMBL" id="PDCK01000043">
    <property type="protein sequence ID" value="PRQ32677.1"/>
    <property type="molecule type" value="Genomic_DNA"/>
</dbReference>
<evidence type="ECO:0000313" key="3">
    <source>
        <dbReference type="Proteomes" id="UP000238479"/>
    </source>
</evidence>
<name>A0A2P6QET6_ROSCH</name>
<dbReference type="OrthoDB" id="1899623at2759"/>
<evidence type="ECO:0000313" key="2">
    <source>
        <dbReference type="EMBL" id="PRQ32677.1"/>
    </source>
</evidence>
<feature type="region of interest" description="Disordered" evidence="1">
    <location>
        <begin position="278"/>
        <end position="304"/>
    </location>
</feature>
<feature type="compositionally biased region" description="Basic and acidic residues" evidence="1">
    <location>
        <begin position="135"/>
        <end position="150"/>
    </location>
</feature>
<feature type="compositionally biased region" description="Basic and acidic residues" evidence="1">
    <location>
        <begin position="51"/>
        <end position="64"/>
    </location>
</feature>
<dbReference type="PANTHER" id="PTHR34210">
    <property type="entry name" value="OS01G0252900 PROTEIN"/>
    <property type="match status" value="1"/>
</dbReference>
<comment type="caution">
    <text evidence="2">The sequence shown here is derived from an EMBL/GenBank/DDBJ whole genome shotgun (WGS) entry which is preliminary data.</text>
</comment>
<dbReference type="Proteomes" id="UP000238479">
    <property type="component" value="Chromosome 5"/>
</dbReference>
<evidence type="ECO:0000256" key="1">
    <source>
        <dbReference type="SAM" id="MobiDB-lite"/>
    </source>
</evidence>
<protein>
    <submittedName>
        <fullName evidence="2">Uncharacterized protein</fullName>
    </submittedName>
</protein>
<accession>A0A2P6QET6</accession>
<dbReference type="AlphaFoldDB" id="A0A2P6QET6"/>
<feature type="compositionally biased region" description="Gly residues" evidence="1">
    <location>
        <begin position="12"/>
        <end position="26"/>
    </location>
</feature>
<dbReference type="PANTHER" id="PTHR34210:SF1">
    <property type="entry name" value="OS03G0274700 PROTEIN"/>
    <property type="match status" value="1"/>
</dbReference>
<sequence>MMRRQQAQYAGDSGGANSYGGGGGGAAAASMHHHHHHHQQQQPSSVGASDFEGRLEAFTPERDSNPNPNPYATSSKPEAQWRWERDASNSKASNPLTPHMFSEGQVGDTSRSYFQGQRSDPKHALETQSNNDPRSQPHIEDMDLGYEDKPSSQSFEVLEQKFLDDIRKLTKEQNDAEDAENARHREKIGTINSQYEEQLASLRCQHAGRRDDLLRRESNARQHQYQQSMMDCYPKSSMDSSDLHGYSGIAASATAGDTRRGYETDQYDSYRERARFLGGSRDHGFEPRGPYPGGRVYDTGSRYY</sequence>
<dbReference type="Gramene" id="PRQ32677">
    <property type="protein sequence ID" value="PRQ32677"/>
    <property type="gene ID" value="RchiOBHm_Chr5g0049091"/>
</dbReference>
<feature type="compositionally biased region" description="Basic and acidic residues" evidence="1">
    <location>
        <begin position="79"/>
        <end position="88"/>
    </location>
</feature>
<dbReference type="OMA" id="MRRQGHY"/>